<dbReference type="EMBL" id="PJQD01000009">
    <property type="protein sequence ID" value="POY75951.1"/>
    <property type="molecule type" value="Genomic_DNA"/>
</dbReference>
<evidence type="ECO:0000256" key="5">
    <source>
        <dbReference type="ARBA" id="ARBA00022989"/>
    </source>
</evidence>
<feature type="domain" description="CSC1/OSCA1-like cytosolic" evidence="11">
    <location>
        <begin position="271"/>
        <end position="491"/>
    </location>
</feature>
<feature type="region of interest" description="Disordered" evidence="7">
    <location>
        <begin position="823"/>
        <end position="844"/>
    </location>
</feature>
<keyword evidence="5 8" id="KW-1133">Transmembrane helix</keyword>
<dbReference type="OrthoDB" id="1689567at2759"/>
<dbReference type="GO" id="GO:0005227">
    <property type="term" value="F:calcium-activated cation channel activity"/>
    <property type="evidence" value="ECO:0007669"/>
    <property type="project" value="InterPro"/>
</dbReference>
<evidence type="ECO:0000259" key="11">
    <source>
        <dbReference type="Pfam" id="PF14703"/>
    </source>
</evidence>
<dbReference type="Pfam" id="PF13967">
    <property type="entry name" value="RSN1_TM"/>
    <property type="match status" value="1"/>
</dbReference>
<evidence type="ECO:0000313" key="13">
    <source>
        <dbReference type="Proteomes" id="UP000237144"/>
    </source>
</evidence>
<feature type="compositionally biased region" description="Gly residues" evidence="7">
    <location>
        <begin position="944"/>
        <end position="953"/>
    </location>
</feature>
<evidence type="ECO:0000256" key="2">
    <source>
        <dbReference type="ARBA" id="ARBA00007779"/>
    </source>
</evidence>
<dbReference type="InterPro" id="IPR032880">
    <property type="entry name" value="CSC1/OSCA1-like_N"/>
</dbReference>
<feature type="compositionally biased region" description="Basic and acidic residues" evidence="7">
    <location>
        <begin position="985"/>
        <end position="1002"/>
    </location>
</feature>
<protein>
    <recommendedName>
        <fullName evidence="14">DUF221-domain-containing protein</fullName>
    </recommendedName>
</protein>
<dbReference type="AlphaFoldDB" id="A0A2S5BGQ5"/>
<feature type="transmembrane region" description="Helical" evidence="8">
    <location>
        <begin position="779"/>
        <end position="799"/>
    </location>
</feature>
<feature type="transmembrane region" description="Helical" evidence="8">
    <location>
        <begin position="597"/>
        <end position="618"/>
    </location>
</feature>
<feature type="compositionally biased region" description="Acidic residues" evidence="7">
    <location>
        <begin position="366"/>
        <end position="378"/>
    </location>
</feature>
<evidence type="ECO:0000259" key="9">
    <source>
        <dbReference type="Pfam" id="PF02714"/>
    </source>
</evidence>
<evidence type="ECO:0000256" key="6">
    <source>
        <dbReference type="ARBA" id="ARBA00023136"/>
    </source>
</evidence>
<reference evidence="12 13" key="1">
    <citation type="journal article" date="2018" name="Front. Microbiol.">
        <title>Prospects for Fungal Bioremediation of Acidic Radioactive Waste Sites: Characterization and Genome Sequence of Rhodotorula taiwanensis MD1149.</title>
        <authorList>
            <person name="Tkavc R."/>
            <person name="Matrosova V.Y."/>
            <person name="Grichenko O.E."/>
            <person name="Gostincar C."/>
            <person name="Volpe R.P."/>
            <person name="Klimenkova P."/>
            <person name="Gaidamakova E.K."/>
            <person name="Zhou C.E."/>
            <person name="Stewart B.J."/>
            <person name="Lyman M.G."/>
            <person name="Malfatti S.A."/>
            <person name="Rubinfeld B."/>
            <person name="Courtot M."/>
            <person name="Singh J."/>
            <person name="Dalgard C.L."/>
            <person name="Hamilton T."/>
            <person name="Frey K.G."/>
            <person name="Gunde-Cimerman N."/>
            <person name="Dugan L."/>
            <person name="Daly M.J."/>
        </authorList>
    </citation>
    <scope>NUCLEOTIDE SEQUENCE [LARGE SCALE GENOMIC DNA]</scope>
    <source>
        <strain evidence="12 13">MD1149</strain>
    </source>
</reference>
<feature type="transmembrane region" description="Helical" evidence="8">
    <location>
        <begin position="701"/>
        <end position="732"/>
    </location>
</feature>
<feature type="transmembrane region" description="Helical" evidence="8">
    <location>
        <begin position="753"/>
        <end position="773"/>
    </location>
</feature>
<feature type="domain" description="CSC1/OSCA1-like 7TM region" evidence="9">
    <location>
        <begin position="502"/>
        <end position="773"/>
    </location>
</feature>
<feature type="domain" description="CSC1/OSCA1-like N-terminal transmembrane" evidence="10">
    <location>
        <begin position="31"/>
        <end position="200"/>
    </location>
</feature>
<dbReference type="GO" id="GO:0005886">
    <property type="term" value="C:plasma membrane"/>
    <property type="evidence" value="ECO:0007669"/>
    <property type="project" value="TreeGrafter"/>
</dbReference>
<feature type="transmembrane region" description="Helical" evidence="8">
    <location>
        <begin position="448"/>
        <end position="465"/>
    </location>
</feature>
<dbReference type="InterPro" id="IPR045122">
    <property type="entry name" value="Csc1-like"/>
</dbReference>
<dbReference type="Pfam" id="PF02714">
    <property type="entry name" value="RSN1_7TM"/>
    <property type="match status" value="1"/>
</dbReference>
<keyword evidence="3" id="KW-0813">Transport</keyword>
<dbReference type="PANTHER" id="PTHR13018:SF5">
    <property type="entry name" value="RE44586P"/>
    <property type="match status" value="1"/>
</dbReference>
<evidence type="ECO:0000256" key="1">
    <source>
        <dbReference type="ARBA" id="ARBA00004141"/>
    </source>
</evidence>
<gene>
    <name evidence="12" type="ORF">BMF94_1035</name>
</gene>
<dbReference type="STRING" id="741276.A0A2S5BGQ5"/>
<evidence type="ECO:0000259" key="10">
    <source>
        <dbReference type="Pfam" id="PF13967"/>
    </source>
</evidence>
<sequence length="1056" mass="117803">MEGYLHLLVDSEPQNPGLPTGQLDKYRGPWFSTQLTLSLTVGVVSFLVFCWLRRYERFRVLYAPRTMLKGFAPHEVHDHESFFGFVLPTLRTSEFVVLQLVGLDAAVLLSFLRTGFYFFLTCSVLAFALLVPVNWRENGTIEGVPPPPANGTSTSYLDSLAFDALGQHGSRIQRGSTLYLSAQLLFTYVFTILTIFYLRRAWRRYVPLRQLFSLELAQSIPARTVMVTSLPPHLRSERALADYFESIQLGPNSQSIGRDRRVAGSSSSEAVVPGLAVESVVVTRAIGSMRELLERRTRALTTLEEAWSKYLGNPVPVEGKKAVFGYDRDVEVEAILHGPKDDVSGSAGTEGEGTAAGPATARLVDVDGEDEREPEGEASTEMRDPDQDVEARLLPAARPSIVNPSQKRPRIRPHWFTKKVDALDYYAEQFRLADEAVRRRRKGKFRPTGVAFVTFQTMAAAQVAAQTVHYPSPSEFHTELAPEPRDIHWFNLNLSSTSVFIRHILVGLTLLLLLSVWSVPVAALASLLSWDTIHDVAPRFAKLLGRSPRLRSFVQTTLPSLAMVAFNNVLPMFLEALSVFQGLPARSWIELSQLKKYHLSLLFTTLFVFITTSTYTLLRDISESPMKVLDKLATTLPDSRNFFVSYVMLAGLAIVPLQLLELATVIPRMFYQLFLTRTPRDHATLNAPTSLNLGVVYPQALLIWTIGITYSIITPLILPFAMLYFGLAYFVYKYRFLFVFYRPYESRGQAWPLAYNRVGLGLLIFQVFMLGLFTVRKVFLLVILMVPLVAGTAYAIWHIGKMYEPLSRYVNLSQACEVTSGEGSTDVTQLRKGHPVTKSQTHLNRGRYGQRGDGVYAVAKNPSTDYSQPPLSEMYPGVLNTGGSSRYGHPALFGALPEPWLPVVSEPSEALPEVPQAVKDALLVVDLRRGWRNLKRAAKHGISLGAGGGGGDAGVESGASEANQRRRRRATGWGSLPSEEEDEDPSRAWRGSRESTPHHSQDGLDYDDEENEDEDDDQDENGEPTSRYSTFFPHRPRHGLQFPPTPGTASETEDEG</sequence>
<proteinExistence type="inferred from homology"/>
<dbReference type="Proteomes" id="UP000237144">
    <property type="component" value="Unassembled WGS sequence"/>
</dbReference>
<dbReference type="Pfam" id="PF14703">
    <property type="entry name" value="PHM7_cyt"/>
    <property type="match status" value="1"/>
</dbReference>
<evidence type="ECO:0000256" key="7">
    <source>
        <dbReference type="SAM" id="MobiDB-lite"/>
    </source>
</evidence>
<dbReference type="InterPro" id="IPR003864">
    <property type="entry name" value="CSC1/OSCA1-like_7TM"/>
</dbReference>
<feature type="compositionally biased region" description="Acidic residues" evidence="7">
    <location>
        <begin position="1004"/>
        <end position="1022"/>
    </location>
</feature>
<feature type="region of interest" description="Disordered" evidence="7">
    <location>
        <begin position="339"/>
        <end position="386"/>
    </location>
</feature>
<keyword evidence="13" id="KW-1185">Reference proteome</keyword>
<feature type="transmembrane region" description="Helical" evidence="8">
    <location>
        <begin position="116"/>
        <end position="135"/>
    </location>
</feature>
<comment type="caution">
    <text evidence="12">The sequence shown here is derived from an EMBL/GenBank/DDBJ whole genome shotgun (WGS) entry which is preliminary data.</text>
</comment>
<evidence type="ECO:0008006" key="14">
    <source>
        <dbReference type="Google" id="ProtNLM"/>
    </source>
</evidence>
<evidence type="ECO:0000313" key="12">
    <source>
        <dbReference type="EMBL" id="POY75951.1"/>
    </source>
</evidence>
<evidence type="ECO:0000256" key="8">
    <source>
        <dbReference type="SAM" id="Phobius"/>
    </source>
</evidence>
<comment type="subcellular location">
    <subcellularLocation>
        <location evidence="1">Membrane</location>
        <topology evidence="1">Multi-pass membrane protein</topology>
    </subcellularLocation>
</comment>
<evidence type="ECO:0000256" key="4">
    <source>
        <dbReference type="ARBA" id="ARBA00022692"/>
    </source>
</evidence>
<keyword evidence="4 8" id="KW-0812">Transmembrane</keyword>
<comment type="similarity">
    <text evidence="2">Belongs to the CSC1 (TC 1.A.17) family.</text>
</comment>
<feature type="transmembrane region" description="Helical" evidence="8">
    <location>
        <begin position="31"/>
        <end position="52"/>
    </location>
</feature>
<dbReference type="InterPro" id="IPR027815">
    <property type="entry name" value="CSC1/OSCA1-like_cyt"/>
</dbReference>
<keyword evidence="6 8" id="KW-0472">Membrane</keyword>
<feature type="compositionally biased region" description="Low complexity" evidence="7">
    <location>
        <begin position="344"/>
        <end position="361"/>
    </location>
</feature>
<evidence type="ECO:0000256" key="3">
    <source>
        <dbReference type="ARBA" id="ARBA00022448"/>
    </source>
</evidence>
<dbReference type="PANTHER" id="PTHR13018">
    <property type="entry name" value="PROBABLE MEMBRANE PROTEIN DUF221-RELATED"/>
    <property type="match status" value="1"/>
</dbReference>
<feature type="region of interest" description="Disordered" evidence="7">
    <location>
        <begin position="941"/>
        <end position="1056"/>
    </location>
</feature>
<organism evidence="12 13">
    <name type="scientific">Rhodotorula taiwanensis</name>
    <dbReference type="NCBI Taxonomy" id="741276"/>
    <lineage>
        <taxon>Eukaryota</taxon>
        <taxon>Fungi</taxon>
        <taxon>Dikarya</taxon>
        <taxon>Basidiomycota</taxon>
        <taxon>Pucciniomycotina</taxon>
        <taxon>Microbotryomycetes</taxon>
        <taxon>Sporidiobolales</taxon>
        <taxon>Sporidiobolaceae</taxon>
        <taxon>Rhodotorula</taxon>
    </lineage>
</organism>
<feature type="transmembrane region" description="Helical" evidence="8">
    <location>
        <begin position="639"/>
        <end position="660"/>
    </location>
</feature>
<feature type="transmembrane region" description="Helical" evidence="8">
    <location>
        <begin position="178"/>
        <end position="198"/>
    </location>
</feature>
<name>A0A2S5BGQ5_9BASI</name>
<feature type="transmembrane region" description="Helical" evidence="8">
    <location>
        <begin position="500"/>
        <end position="530"/>
    </location>
</feature>
<accession>A0A2S5BGQ5</accession>